<dbReference type="FunFam" id="3.40.430.10:FF:000001">
    <property type="entry name" value="Dihydrofolate reductase"/>
    <property type="match status" value="1"/>
</dbReference>
<dbReference type="InterPro" id="IPR017925">
    <property type="entry name" value="DHFR_CS"/>
</dbReference>
<keyword evidence="4 8" id="KW-0554">One-carbon metabolism</keyword>
<comment type="pathway">
    <text evidence="1 8">Cofactor biosynthesis; tetrahydrofolate biosynthesis; 5,6,7,8-tetrahydrofolate from 7,8-dihydrofolate: step 1/1.</text>
</comment>
<dbReference type="PIRSF" id="PIRSF000194">
    <property type="entry name" value="DHFR"/>
    <property type="match status" value="1"/>
</dbReference>
<feature type="domain" description="DHFR" evidence="10">
    <location>
        <begin position="6"/>
        <end position="164"/>
    </location>
</feature>
<comment type="function">
    <text evidence="7 8">Key enzyme in folate metabolism. Catalyzes an essential reaction for de novo glycine and purine synthesis, and for DNA precursor synthesis.</text>
</comment>
<evidence type="ECO:0000313" key="11">
    <source>
        <dbReference type="EMBL" id="KGM07874.1"/>
    </source>
</evidence>
<dbReference type="PANTHER" id="PTHR48069">
    <property type="entry name" value="DIHYDROFOLATE REDUCTASE"/>
    <property type="match status" value="1"/>
</dbReference>
<evidence type="ECO:0000256" key="1">
    <source>
        <dbReference type="ARBA" id="ARBA00004903"/>
    </source>
</evidence>
<dbReference type="PRINTS" id="PR00070">
    <property type="entry name" value="DHFR"/>
</dbReference>
<keyword evidence="5 8" id="KW-0521">NADP</keyword>
<dbReference type="STRING" id="392484.LP43_0291"/>
<name>A0A0A0BL89_9GAMM</name>
<dbReference type="GO" id="GO:0006730">
    <property type="term" value="P:one-carbon metabolic process"/>
    <property type="evidence" value="ECO:0007669"/>
    <property type="project" value="UniProtKB-KW"/>
</dbReference>
<organism evidence="11 12">
    <name type="scientific">Methylophaga thiooxydans</name>
    <dbReference type="NCBI Taxonomy" id="392484"/>
    <lineage>
        <taxon>Bacteria</taxon>
        <taxon>Pseudomonadati</taxon>
        <taxon>Pseudomonadota</taxon>
        <taxon>Gammaproteobacteria</taxon>
        <taxon>Thiotrichales</taxon>
        <taxon>Piscirickettsiaceae</taxon>
        <taxon>Methylophaga</taxon>
    </lineage>
</organism>
<dbReference type="GO" id="GO:0046655">
    <property type="term" value="P:folic acid metabolic process"/>
    <property type="evidence" value="ECO:0007669"/>
    <property type="project" value="TreeGrafter"/>
</dbReference>
<evidence type="ECO:0000256" key="6">
    <source>
        <dbReference type="ARBA" id="ARBA00023002"/>
    </source>
</evidence>
<comment type="catalytic activity">
    <reaction evidence="8">
        <text>(6S)-5,6,7,8-tetrahydrofolate + NADP(+) = 7,8-dihydrofolate + NADPH + H(+)</text>
        <dbReference type="Rhea" id="RHEA:15009"/>
        <dbReference type="ChEBI" id="CHEBI:15378"/>
        <dbReference type="ChEBI" id="CHEBI:57451"/>
        <dbReference type="ChEBI" id="CHEBI:57453"/>
        <dbReference type="ChEBI" id="CHEBI:57783"/>
        <dbReference type="ChEBI" id="CHEBI:58349"/>
        <dbReference type="EC" id="1.5.1.3"/>
    </reaction>
</comment>
<evidence type="ECO:0000256" key="4">
    <source>
        <dbReference type="ARBA" id="ARBA00022563"/>
    </source>
</evidence>
<comment type="caution">
    <text evidence="11">The sequence shown here is derived from an EMBL/GenBank/DDBJ whole genome shotgun (WGS) entry which is preliminary data.</text>
</comment>
<dbReference type="GO" id="GO:0004146">
    <property type="term" value="F:dihydrofolate reductase activity"/>
    <property type="evidence" value="ECO:0007669"/>
    <property type="project" value="UniProtKB-EC"/>
</dbReference>
<evidence type="ECO:0000256" key="7">
    <source>
        <dbReference type="ARBA" id="ARBA00025067"/>
    </source>
</evidence>
<dbReference type="PROSITE" id="PS00075">
    <property type="entry name" value="DHFR_1"/>
    <property type="match status" value="1"/>
</dbReference>
<dbReference type="Gene3D" id="3.40.430.10">
    <property type="entry name" value="Dihydrofolate Reductase, subunit A"/>
    <property type="match status" value="1"/>
</dbReference>
<evidence type="ECO:0000256" key="3">
    <source>
        <dbReference type="ARBA" id="ARBA00012856"/>
    </source>
</evidence>
<dbReference type="EC" id="1.5.1.3" evidence="3 8"/>
<evidence type="ECO:0000313" key="12">
    <source>
        <dbReference type="Proteomes" id="UP000029999"/>
    </source>
</evidence>
<dbReference type="UniPathway" id="UPA00077">
    <property type="reaction ID" value="UER00158"/>
</dbReference>
<dbReference type="PANTHER" id="PTHR48069:SF3">
    <property type="entry name" value="DIHYDROFOLATE REDUCTASE"/>
    <property type="match status" value="1"/>
</dbReference>
<dbReference type="EMBL" id="JRQD01000001">
    <property type="protein sequence ID" value="KGM07874.1"/>
    <property type="molecule type" value="Genomic_DNA"/>
</dbReference>
<accession>A0A0A0BL89</accession>
<evidence type="ECO:0000256" key="2">
    <source>
        <dbReference type="ARBA" id="ARBA00009539"/>
    </source>
</evidence>
<dbReference type="PROSITE" id="PS51330">
    <property type="entry name" value="DHFR_2"/>
    <property type="match status" value="1"/>
</dbReference>
<dbReference type="InterPro" id="IPR024072">
    <property type="entry name" value="DHFR-like_dom_sf"/>
</dbReference>
<dbReference type="InterPro" id="IPR012259">
    <property type="entry name" value="DHFR"/>
</dbReference>
<evidence type="ECO:0000259" key="10">
    <source>
        <dbReference type="PROSITE" id="PS51330"/>
    </source>
</evidence>
<evidence type="ECO:0000256" key="8">
    <source>
        <dbReference type="PIRNR" id="PIRNR000194"/>
    </source>
</evidence>
<dbReference type="NCBIfam" id="NF008037">
    <property type="entry name" value="PRK10769.1"/>
    <property type="match status" value="1"/>
</dbReference>
<dbReference type="GO" id="GO:0046654">
    <property type="term" value="P:tetrahydrofolate biosynthetic process"/>
    <property type="evidence" value="ECO:0007669"/>
    <property type="project" value="UniProtKB-UniPathway"/>
</dbReference>
<dbReference type="SUPFAM" id="SSF53597">
    <property type="entry name" value="Dihydrofolate reductase-like"/>
    <property type="match status" value="1"/>
</dbReference>
<sequence length="167" mass="19182">MRISMAIAIIVAMDEQRLIGRENDLPWRLSADLQYFRRTTMGKPIIMGRTTHESIGRPLPGRQNIVLSKQQDYQADGCEVVNSIEAAMALCSDAEEMMVMGGASLYQQLLPLADTLYLTRVHASLTGDTWFPEWSEQDWQLISSEDHQADENNEFDYSFQCYQRIRK</sequence>
<dbReference type="GO" id="GO:0005829">
    <property type="term" value="C:cytosol"/>
    <property type="evidence" value="ECO:0007669"/>
    <property type="project" value="TreeGrafter"/>
</dbReference>
<comment type="similarity">
    <text evidence="2 8 9">Belongs to the dihydrofolate reductase family.</text>
</comment>
<dbReference type="Pfam" id="PF00186">
    <property type="entry name" value="DHFR_1"/>
    <property type="match status" value="1"/>
</dbReference>
<proteinExistence type="inferred from homology"/>
<gene>
    <name evidence="11" type="ORF">LP43_0291</name>
</gene>
<protein>
    <recommendedName>
        <fullName evidence="3 8">Dihydrofolate reductase</fullName>
        <ecNumber evidence="3 8">1.5.1.3</ecNumber>
    </recommendedName>
</protein>
<dbReference type="Proteomes" id="UP000029999">
    <property type="component" value="Unassembled WGS sequence"/>
</dbReference>
<dbReference type="InterPro" id="IPR001796">
    <property type="entry name" value="DHFR_dom"/>
</dbReference>
<evidence type="ECO:0000256" key="9">
    <source>
        <dbReference type="RuleBase" id="RU004474"/>
    </source>
</evidence>
<reference evidence="11 12" key="1">
    <citation type="submission" date="2014-09" db="EMBL/GenBank/DDBJ databases">
        <authorList>
            <person name="Grob C."/>
            <person name="Taubert M."/>
            <person name="Howat A.M."/>
            <person name="Burns O.J."/>
            <person name="Dixon J.L."/>
            <person name="Chen Y."/>
            <person name="Murrell J.C."/>
        </authorList>
    </citation>
    <scope>NUCLEOTIDE SEQUENCE [LARGE SCALE GENOMIC DNA]</scope>
    <source>
        <strain evidence="11">L4</strain>
    </source>
</reference>
<dbReference type="CDD" id="cd00209">
    <property type="entry name" value="DHFR"/>
    <property type="match status" value="1"/>
</dbReference>
<dbReference type="GO" id="GO:0046452">
    <property type="term" value="P:dihydrofolate metabolic process"/>
    <property type="evidence" value="ECO:0007669"/>
    <property type="project" value="TreeGrafter"/>
</dbReference>
<dbReference type="GO" id="GO:0070401">
    <property type="term" value="F:NADP+ binding"/>
    <property type="evidence" value="ECO:0007669"/>
    <property type="project" value="UniProtKB-ARBA"/>
</dbReference>
<dbReference type="AlphaFoldDB" id="A0A0A0BL89"/>
<keyword evidence="6 8" id="KW-0560">Oxidoreductase</keyword>
<evidence type="ECO:0000256" key="5">
    <source>
        <dbReference type="ARBA" id="ARBA00022857"/>
    </source>
</evidence>